<dbReference type="InterPro" id="IPR001816">
    <property type="entry name" value="Transl_elong_EFTs/EF1B"/>
</dbReference>
<dbReference type="SUPFAM" id="SSF54713">
    <property type="entry name" value="Elongation factor Ts (EF-Ts), dimerisation domain"/>
    <property type="match status" value="1"/>
</dbReference>
<dbReference type="Proteomes" id="UP000193685">
    <property type="component" value="Unassembled WGS sequence"/>
</dbReference>
<protein>
    <recommendedName>
        <fullName evidence="3">Elongation factor Ts, mitochondrial</fullName>
        <shortName evidence="3">EF-Ts</shortName>
        <shortName evidence="3">EF-TsMt</shortName>
    </recommendedName>
</protein>
<accession>A0A1Y2FF41</accession>
<dbReference type="OMA" id="QGWISQC"/>
<name>A0A1Y2FF41_PROLT</name>
<comment type="function">
    <text evidence="3">Associates with the EF-Tu.GDP complex and induces the exchange of GDP to GTP. It remains bound to the aminoacyl-tRNA.EF-Tu.GTP complex up to the GTP hydrolysis stage on the ribosome.</text>
</comment>
<evidence type="ECO:0000313" key="6">
    <source>
        <dbReference type="Proteomes" id="UP000193685"/>
    </source>
</evidence>
<dbReference type="OrthoDB" id="277235at2759"/>
<evidence type="ECO:0000259" key="4">
    <source>
        <dbReference type="Pfam" id="PF00889"/>
    </source>
</evidence>
<dbReference type="Gene3D" id="1.10.8.10">
    <property type="entry name" value="DNA helicase RuvA subunit, C-terminal domain"/>
    <property type="match status" value="1"/>
</dbReference>
<dbReference type="STRING" id="56484.A0A1Y2FF41"/>
<dbReference type="HAMAP" id="MF_00050">
    <property type="entry name" value="EF_Ts"/>
    <property type="match status" value="1"/>
</dbReference>
<evidence type="ECO:0000256" key="1">
    <source>
        <dbReference type="ARBA" id="ARBA00022768"/>
    </source>
</evidence>
<keyword evidence="1 3" id="KW-0251">Elongation factor</keyword>
<dbReference type="GO" id="GO:0005739">
    <property type="term" value="C:mitochondrion"/>
    <property type="evidence" value="ECO:0007669"/>
    <property type="project" value="UniProtKB-SubCell"/>
</dbReference>
<dbReference type="PANTHER" id="PTHR11741">
    <property type="entry name" value="ELONGATION FACTOR TS"/>
    <property type="match status" value="1"/>
</dbReference>
<keyword evidence="6" id="KW-1185">Reference proteome</keyword>
<sequence>MLLRRSFHVSSFTREKLSNIKLIKLLREEIQAPLNIVKTAVAEAQPAGDYDAALQLLKQAMTRRGEKLVAKSVGRQATEGWVIAARSQCGKAASLSILNCETDFVAKSDGVVALAQSVGRALADKAAQGETSGDDLAPVEQSTIDGLTVDGQPLSQKLTESISVFGESIRINRAMTALLGARKGQVLGIHCHGAPATNNPTKDVYLGRMGALVRLTQSAGMDAAVSQLQADEIAREIVAQNPDGLEEFWSLDKVGDKEARTVRQWAGDDVTIEAWARWERDQS</sequence>
<dbReference type="AlphaFoldDB" id="A0A1Y2FF41"/>
<comment type="similarity">
    <text evidence="3">Belongs to the EF-Ts family.</text>
</comment>
<evidence type="ECO:0000313" key="5">
    <source>
        <dbReference type="EMBL" id="ORY81445.1"/>
    </source>
</evidence>
<proteinExistence type="inferred from homology"/>
<gene>
    <name evidence="3" type="primary">TSF1</name>
    <name evidence="5" type="ORF">BCR37DRAFT_380349</name>
</gene>
<evidence type="ECO:0000256" key="3">
    <source>
        <dbReference type="HAMAP-Rule" id="MF_03135"/>
    </source>
</evidence>
<comment type="caution">
    <text evidence="5">The sequence shown here is derived from an EMBL/GenBank/DDBJ whole genome shotgun (WGS) entry which is preliminary data.</text>
</comment>
<keyword evidence="3" id="KW-0496">Mitochondrion</keyword>
<dbReference type="Pfam" id="PF00889">
    <property type="entry name" value="EF_TS"/>
    <property type="match status" value="1"/>
</dbReference>
<dbReference type="InterPro" id="IPR036402">
    <property type="entry name" value="EF-Ts_dimer_sf"/>
</dbReference>
<dbReference type="EMBL" id="MCFI01000011">
    <property type="protein sequence ID" value="ORY81445.1"/>
    <property type="molecule type" value="Genomic_DNA"/>
</dbReference>
<reference evidence="5 6" key="1">
    <citation type="submission" date="2016-07" db="EMBL/GenBank/DDBJ databases">
        <title>Pervasive Adenine N6-methylation of Active Genes in Fungi.</title>
        <authorList>
            <consortium name="DOE Joint Genome Institute"/>
            <person name="Mondo S.J."/>
            <person name="Dannebaum R.O."/>
            <person name="Kuo R.C."/>
            <person name="Labutti K."/>
            <person name="Haridas S."/>
            <person name="Kuo A."/>
            <person name="Salamov A."/>
            <person name="Ahrendt S.R."/>
            <person name="Lipzen A."/>
            <person name="Sullivan W."/>
            <person name="Andreopoulos W.B."/>
            <person name="Clum A."/>
            <person name="Lindquist E."/>
            <person name="Daum C."/>
            <person name="Ramamoorthy G.K."/>
            <person name="Gryganskyi A."/>
            <person name="Culley D."/>
            <person name="Magnuson J.K."/>
            <person name="James T.Y."/>
            <person name="O'Malley M.A."/>
            <person name="Stajich J.E."/>
            <person name="Spatafora J.W."/>
            <person name="Visel A."/>
            <person name="Grigoriev I.V."/>
        </authorList>
    </citation>
    <scope>NUCLEOTIDE SEQUENCE [LARGE SCALE GENOMIC DNA]</scope>
    <source>
        <strain evidence="5 6">12-1054</strain>
    </source>
</reference>
<dbReference type="Gene3D" id="3.30.479.20">
    <property type="entry name" value="Elongation factor Ts, dimerisation domain"/>
    <property type="match status" value="1"/>
</dbReference>
<dbReference type="InterPro" id="IPR014039">
    <property type="entry name" value="Transl_elong_EFTs/EF1B_dimer"/>
</dbReference>
<feature type="domain" description="Translation elongation factor EFTs/EF1B dimerisation" evidence="4">
    <location>
        <begin position="98"/>
        <end position="247"/>
    </location>
</feature>
<evidence type="ECO:0000256" key="2">
    <source>
        <dbReference type="ARBA" id="ARBA00022917"/>
    </source>
</evidence>
<organism evidence="5 6">
    <name type="scientific">Protomyces lactucae-debilis</name>
    <dbReference type="NCBI Taxonomy" id="2754530"/>
    <lineage>
        <taxon>Eukaryota</taxon>
        <taxon>Fungi</taxon>
        <taxon>Dikarya</taxon>
        <taxon>Ascomycota</taxon>
        <taxon>Taphrinomycotina</taxon>
        <taxon>Taphrinomycetes</taxon>
        <taxon>Taphrinales</taxon>
        <taxon>Protomycetaceae</taxon>
        <taxon>Protomyces</taxon>
    </lineage>
</organism>
<comment type="subcellular location">
    <subcellularLocation>
        <location evidence="3">Mitochondrion</location>
    </subcellularLocation>
</comment>
<dbReference type="PANTHER" id="PTHR11741:SF0">
    <property type="entry name" value="ELONGATION FACTOR TS, MITOCHONDRIAL"/>
    <property type="match status" value="1"/>
</dbReference>
<keyword evidence="2 3" id="KW-0648">Protein biosynthesis</keyword>
<dbReference type="GO" id="GO:0003746">
    <property type="term" value="F:translation elongation factor activity"/>
    <property type="evidence" value="ECO:0007669"/>
    <property type="project" value="UniProtKB-UniRule"/>
</dbReference>
<dbReference type="GO" id="GO:0070125">
    <property type="term" value="P:mitochondrial translational elongation"/>
    <property type="evidence" value="ECO:0007669"/>
    <property type="project" value="TreeGrafter"/>
</dbReference>